<dbReference type="EMBL" id="CP058604">
    <property type="protein sequence ID" value="QLG70909.1"/>
    <property type="molecule type" value="Genomic_DNA"/>
</dbReference>
<dbReference type="GO" id="GO:0071970">
    <property type="term" value="P:fungal-type cell wall (1-&gt;3)-beta-D-glucan biosynthetic process"/>
    <property type="evidence" value="ECO:0007669"/>
    <property type="project" value="TreeGrafter"/>
</dbReference>
<dbReference type="GO" id="GO:0098552">
    <property type="term" value="C:side of membrane"/>
    <property type="evidence" value="ECO:0007669"/>
    <property type="project" value="UniProtKB-KW"/>
</dbReference>
<dbReference type="Pfam" id="PF07983">
    <property type="entry name" value="X8"/>
    <property type="match status" value="1"/>
</dbReference>
<dbReference type="PANTHER" id="PTHR31468">
    <property type="entry name" value="1,3-BETA-GLUCANOSYLTRANSFERASE GAS1"/>
    <property type="match status" value="1"/>
</dbReference>
<keyword evidence="8" id="KW-0808">Transferase</keyword>
<dbReference type="GeneID" id="59234546"/>
<dbReference type="Gene3D" id="3.20.20.80">
    <property type="entry name" value="Glycosidases"/>
    <property type="match status" value="1"/>
</dbReference>
<keyword evidence="4" id="KW-0732">Signal</keyword>
<keyword evidence="7" id="KW-0961">Cell wall biogenesis/degradation</keyword>
<dbReference type="PANTHER" id="PTHR31468:SF10">
    <property type="entry name" value="1,3-BETA-GLUCANOSYLTRANSFERASE GAS2"/>
    <property type="match status" value="1"/>
</dbReference>
<evidence type="ECO:0000256" key="8">
    <source>
        <dbReference type="RuleBase" id="RU361209"/>
    </source>
</evidence>
<evidence type="ECO:0000256" key="6">
    <source>
        <dbReference type="ARBA" id="ARBA00023180"/>
    </source>
</evidence>
<evidence type="ECO:0000313" key="11">
    <source>
        <dbReference type="Proteomes" id="UP000509704"/>
    </source>
</evidence>
<dbReference type="Proteomes" id="UP000509704">
    <property type="component" value="Chromosome 1"/>
</dbReference>
<keyword evidence="11" id="KW-1185">Reference proteome</keyword>
<keyword evidence="5" id="KW-1015">Disulfide bond</keyword>
<protein>
    <recommendedName>
        <fullName evidence="8">1,3-beta-glucanosyltransferase</fullName>
        <ecNumber evidence="8">2.4.1.-</ecNumber>
    </recommendedName>
</protein>
<proteinExistence type="inferred from homology"/>
<evidence type="ECO:0000256" key="1">
    <source>
        <dbReference type="ARBA" id="ARBA00004589"/>
    </source>
</evidence>
<organism evidence="10 11">
    <name type="scientific">Zygotorulaspora mrakii</name>
    <name type="common">Zygosaccharomyces mrakii</name>
    <dbReference type="NCBI Taxonomy" id="42260"/>
    <lineage>
        <taxon>Eukaryota</taxon>
        <taxon>Fungi</taxon>
        <taxon>Dikarya</taxon>
        <taxon>Ascomycota</taxon>
        <taxon>Saccharomycotina</taxon>
        <taxon>Saccharomycetes</taxon>
        <taxon>Saccharomycetales</taxon>
        <taxon>Saccharomycetaceae</taxon>
        <taxon>Zygotorulaspora</taxon>
    </lineage>
</organism>
<sequence>MVEYRKHTMNSITNSFRILPVIIILSFGIIRAAPTPISVISPIEVFGSKFFVRDTGEQFFIRGIAYQPSIIDDNLEVDVRGAKYIDPLGDPKLCLRDIPHLKKLKINTIRVYSVDPSKSHDTCMQALAEAGIYVLLDLAEPDTSIVRNKPSWDIIVWKRYMDVIDAMHQYSNLLGFFSGNEVTNDITNTDASPFVKAAIRDVKEYIDANGYRKIPVGYSTNDDADTRDELAQYFSCGGEAAADFYGINMYEWCGYSSYGTSGYKERTKEFEDFPIPIFFSEFGCNLVRPRPFTEVGALYGAKMSKVWSGGLAYMYFEEENEYGVVKIDGNNKVIELEDFHNLRAEFQKVNPERLDKLEYLKTVKPAVKTTCPKISNYSNWKGSTKLPQKPDYNKCDCMQKTLPFLVKPFKSSLEHQEYFDGICSQVNCSDTIADGELGIYGSFSDCTSEQKLALQVSKLYSDRLDVAVDLAMDNEHIYYNSEYLDRIQRNDECSTMVEDVLDIKNTLQKSIKKDDENSSDGADLKVTKSNAGSSSHYVNSGCALFFVTIFIASFLL</sequence>
<dbReference type="SUPFAM" id="SSF51445">
    <property type="entry name" value="(Trans)glycosidases"/>
    <property type="match status" value="1"/>
</dbReference>
<evidence type="ECO:0000256" key="2">
    <source>
        <dbReference type="ARBA" id="ARBA00007528"/>
    </source>
</evidence>
<keyword evidence="8" id="KW-0449">Lipoprotein</keyword>
<dbReference type="Gene3D" id="1.20.58.1040">
    <property type="match status" value="1"/>
</dbReference>
<comment type="subcellular location">
    <subcellularLocation>
        <location evidence="8">Cell membrane</location>
        <topology evidence="8">Lipid-anchor</topology>
        <topology evidence="8">GPI-anchor</topology>
    </subcellularLocation>
    <subcellularLocation>
        <location evidence="1">Membrane</location>
        <topology evidence="1">Lipid-anchor</topology>
        <topology evidence="1">GPI-anchor</topology>
    </subcellularLocation>
</comment>
<dbReference type="FunFam" id="3.20.20.80:FF:000038">
    <property type="entry name" value="1,3-beta-glucanosyltransferase"/>
    <property type="match status" value="1"/>
</dbReference>
<keyword evidence="6" id="KW-0325">Glycoprotein</keyword>
<dbReference type="EC" id="2.4.1.-" evidence="8"/>
<keyword evidence="3 8" id="KW-0336">GPI-anchor</keyword>
<feature type="domain" description="X8" evidence="9">
    <location>
        <begin position="407"/>
        <end position="462"/>
    </location>
</feature>
<dbReference type="OrthoDB" id="421038at2759"/>
<evidence type="ECO:0000256" key="3">
    <source>
        <dbReference type="ARBA" id="ARBA00022622"/>
    </source>
</evidence>
<keyword evidence="8" id="KW-0472">Membrane</keyword>
<gene>
    <name evidence="10" type="ORF">HG535_0A08550</name>
</gene>
<dbReference type="GO" id="GO:0042124">
    <property type="term" value="F:1,3-beta-glucanosyltransferase activity"/>
    <property type="evidence" value="ECO:0007669"/>
    <property type="project" value="TreeGrafter"/>
</dbReference>
<dbReference type="GO" id="GO:0031505">
    <property type="term" value="P:fungal-type cell wall organization"/>
    <property type="evidence" value="ECO:0007669"/>
    <property type="project" value="TreeGrafter"/>
</dbReference>
<reference evidence="10 11" key="1">
    <citation type="submission" date="2020-07" db="EMBL/GenBank/DDBJ databases">
        <title>The yeast mating-type switching endonuclease HO is a domesticated member of an unorthodox homing genetic element family.</title>
        <authorList>
            <person name="Coughlan A.Y."/>
            <person name="Lombardi L."/>
            <person name="Braun-Galleani S."/>
            <person name="Martos A.R."/>
            <person name="Galeote V."/>
            <person name="Bigey F."/>
            <person name="Dequin S."/>
            <person name="Byrne K.P."/>
            <person name="Wolfe K.H."/>
        </authorList>
    </citation>
    <scope>NUCLEOTIDE SEQUENCE [LARGE SCALE GENOMIC DNA]</scope>
    <source>
        <strain evidence="10 11">NRRL Y-6702</strain>
    </source>
</reference>
<dbReference type="AlphaFoldDB" id="A0A7H9AYR2"/>
<evidence type="ECO:0000256" key="4">
    <source>
        <dbReference type="ARBA" id="ARBA00022729"/>
    </source>
</evidence>
<dbReference type="Pfam" id="PF03198">
    <property type="entry name" value="Glyco_hydro_72"/>
    <property type="match status" value="1"/>
</dbReference>
<evidence type="ECO:0000313" key="10">
    <source>
        <dbReference type="EMBL" id="QLG70909.1"/>
    </source>
</evidence>
<dbReference type="GO" id="GO:0005886">
    <property type="term" value="C:plasma membrane"/>
    <property type="evidence" value="ECO:0007669"/>
    <property type="project" value="UniProtKB-SubCell"/>
</dbReference>
<dbReference type="InterPro" id="IPR012946">
    <property type="entry name" value="X8"/>
</dbReference>
<comment type="similarity">
    <text evidence="2 8">Belongs to the glycosyl hydrolase 72 family.</text>
</comment>
<dbReference type="RefSeq" id="XP_037142637.1">
    <property type="nucleotide sequence ID" value="XM_037286742.1"/>
</dbReference>
<name>A0A7H9AYR2_ZYGMR</name>
<evidence type="ECO:0000256" key="7">
    <source>
        <dbReference type="ARBA" id="ARBA00023316"/>
    </source>
</evidence>
<dbReference type="InterPro" id="IPR004886">
    <property type="entry name" value="Glucanosyltransferase"/>
</dbReference>
<dbReference type="KEGG" id="zmk:HG535_0A08550"/>
<evidence type="ECO:0000259" key="9">
    <source>
        <dbReference type="Pfam" id="PF07983"/>
    </source>
</evidence>
<dbReference type="InterPro" id="IPR017853">
    <property type="entry name" value="GH"/>
</dbReference>
<accession>A0A7H9AYR2</accession>
<evidence type="ECO:0000256" key="5">
    <source>
        <dbReference type="ARBA" id="ARBA00023157"/>
    </source>
</evidence>
<comment type="function">
    <text evidence="8">Splits internally a 1,3-beta-glucan molecule and transfers the newly generated reducing end (the donor) to the non-reducing end of another 1,3-beta-glucan molecule (the acceptor) forming a 1,3-beta linkage, resulting in the elongation of 1,3-beta-glucan chains in the cell wall.</text>
</comment>